<keyword evidence="2" id="KW-1185">Reference proteome</keyword>
<feature type="non-terminal residue" evidence="1">
    <location>
        <position position="156"/>
    </location>
</feature>
<accession>A0A392PHI5</accession>
<dbReference type="Proteomes" id="UP000265520">
    <property type="component" value="Unassembled WGS sequence"/>
</dbReference>
<protein>
    <submittedName>
        <fullName evidence="1">Uncharacterized protein</fullName>
    </submittedName>
</protein>
<evidence type="ECO:0000313" key="2">
    <source>
        <dbReference type="Proteomes" id="UP000265520"/>
    </source>
</evidence>
<name>A0A392PHI5_9FABA</name>
<dbReference type="EMBL" id="LXQA010080596">
    <property type="protein sequence ID" value="MCI11553.1"/>
    <property type="molecule type" value="Genomic_DNA"/>
</dbReference>
<proteinExistence type="predicted"/>
<feature type="non-terminal residue" evidence="1">
    <location>
        <position position="1"/>
    </location>
</feature>
<reference evidence="1 2" key="1">
    <citation type="journal article" date="2018" name="Front. Plant Sci.">
        <title>Red Clover (Trifolium pratense) and Zigzag Clover (T. medium) - A Picture of Genomic Similarities and Differences.</title>
        <authorList>
            <person name="Dluhosova J."/>
            <person name="Istvanek J."/>
            <person name="Nedelnik J."/>
            <person name="Repkova J."/>
        </authorList>
    </citation>
    <scope>NUCLEOTIDE SEQUENCE [LARGE SCALE GENOMIC DNA]</scope>
    <source>
        <strain evidence="2">cv. 10/8</strain>
        <tissue evidence="1">Leaf</tissue>
    </source>
</reference>
<sequence length="156" mass="17784">LSESQPSEQQSPIILTEIEIINDTEFRISPIQEQTSPPEITISGPSHSKIPDAPPVINLELAKICNNILNRMKSLHQLRYSFTEPYMYMGAWETLMDDINADLNKIQNGDINELVEFQKNTKYWVKGVNEEFESTQLKKKGRLSIPATSFDDTIVT</sequence>
<organism evidence="1 2">
    <name type="scientific">Trifolium medium</name>
    <dbReference type="NCBI Taxonomy" id="97028"/>
    <lineage>
        <taxon>Eukaryota</taxon>
        <taxon>Viridiplantae</taxon>
        <taxon>Streptophyta</taxon>
        <taxon>Embryophyta</taxon>
        <taxon>Tracheophyta</taxon>
        <taxon>Spermatophyta</taxon>
        <taxon>Magnoliopsida</taxon>
        <taxon>eudicotyledons</taxon>
        <taxon>Gunneridae</taxon>
        <taxon>Pentapetalae</taxon>
        <taxon>rosids</taxon>
        <taxon>fabids</taxon>
        <taxon>Fabales</taxon>
        <taxon>Fabaceae</taxon>
        <taxon>Papilionoideae</taxon>
        <taxon>50 kb inversion clade</taxon>
        <taxon>NPAAA clade</taxon>
        <taxon>Hologalegina</taxon>
        <taxon>IRL clade</taxon>
        <taxon>Trifolieae</taxon>
        <taxon>Trifolium</taxon>
    </lineage>
</organism>
<evidence type="ECO:0000313" key="1">
    <source>
        <dbReference type="EMBL" id="MCI11553.1"/>
    </source>
</evidence>
<dbReference type="AlphaFoldDB" id="A0A392PHI5"/>
<comment type="caution">
    <text evidence="1">The sequence shown here is derived from an EMBL/GenBank/DDBJ whole genome shotgun (WGS) entry which is preliminary data.</text>
</comment>